<evidence type="ECO:0000313" key="6">
    <source>
        <dbReference type="Proteomes" id="UP000248079"/>
    </source>
</evidence>
<dbReference type="AlphaFoldDB" id="A0A2V4A3S5"/>
<accession>A0A2V4A3S5</accession>
<dbReference type="PANTHER" id="PTHR43280">
    <property type="entry name" value="ARAC-FAMILY TRANSCRIPTIONAL REGULATOR"/>
    <property type="match status" value="1"/>
</dbReference>
<dbReference type="RefSeq" id="WP_110359634.1">
    <property type="nucleotide sequence ID" value="NZ_QFLI01000002.1"/>
</dbReference>
<organism evidence="5 6">
    <name type="scientific">Marinifilum breve</name>
    <dbReference type="NCBI Taxonomy" id="2184082"/>
    <lineage>
        <taxon>Bacteria</taxon>
        <taxon>Pseudomonadati</taxon>
        <taxon>Bacteroidota</taxon>
        <taxon>Bacteroidia</taxon>
        <taxon>Marinilabiliales</taxon>
        <taxon>Marinifilaceae</taxon>
    </lineage>
</organism>
<evidence type="ECO:0000256" key="1">
    <source>
        <dbReference type="ARBA" id="ARBA00023015"/>
    </source>
</evidence>
<evidence type="ECO:0000313" key="5">
    <source>
        <dbReference type="EMBL" id="PXY02000.1"/>
    </source>
</evidence>
<proteinExistence type="predicted"/>
<dbReference type="EMBL" id="QFLI01000002">
    <property type="protein sequence ID" value="PXY02000.1"/>
    <property type="molecule type" value="Genomic_DNA"/>
</dbReference>
<dbReference type="SUPFAM" id="SSF46689">
    <property type="entry name" value="Homeodomain-like"/>
    <property type="match status" value="1"/>
</dbReference>
<gene>
    <name evidence="5" type="ORF">DF185_04950</name>
</gene>
<dbReference type="GO" id="GO:0043565">
    <property type="term" value="F:sequence-specific DNA binding"/>
    <property type="evidence" value="ECO:0007669"/>
    <property type="project" value="InterPro"/>
</dbReference>
<reference evidence="5 6" key="1">
    <citation type="submission" date="2018-05" db="EMBL/GenBank/DDBJ databases">
        <title>Marinifilum breve JC075T sp. nov., a marine bacterium isolated from Yongle Blue Hole in the South China Sea.</title>
        <authorList>
            <person name="Fu T."/>
        </authorList>
    </citation>
    <scope>NUCLEOTIDE SEQUENCE [LARGE SCALE GENOMIC DNA]</scope>
    <source>
        <strain evidence="5 6">JC075</strain>
    </source>
</reference>
<dbReference type="InterPro" id="IPR009057">
    <property type="entry name" value="Homeodomain-like_sf"/>
</dbReference>
<evidence type="ECO:0000256" key="2">
    <source>
        <dbReference type="ARBA" id="ARBA00023125"/>
    </source>
</evidence>
<evidence type="ECO:0000259" key="4">
    <source>
        <dbReference type="PROSITE" id="PS01124"/>
    </source>
</evidence>
<dbReference type="GO" id="GO:0003700">
    <property type="term" value="F:DNA-binding transcription factor activity"/>
    <property type="evidence" value="ECO:0007669"/>
    <property type="project" value="InterPro"/>
</dbReference>
<keyword evidence="3" id="KW-0804">Transcription</keyword>
<dbReference type="Gene3D" id="1.10.10.60">
    <property type="entry name" value="Homeodomain-like"/>
    <property type="match status" value="1"/>
</dbReference>
<keyword evidence="6" id="KW-1185">Reference proteome</keyword>
<dbReference type="Pfam" id="PF12833">
    <property type="entry name" value="HTH_18"/>
    <property type="match status" value="1"/>
</dbReference>
<keyword evidence="2" id="KW-0238">DNA-binding</keyword>
<dbReference type="OrthoDB" id="1372329at2"/>
<feature type="domain" description="HTH araC/xylS-type" evidence="4">
    <location>
        <begin position="225"/>
        <end position="303"/>
    </location>
</feature>
<sequence>MQHFKTITEYCKAIGISAPKHPHFDIRRFEENMGNITSKMPPFRHEFYFIAIKTDGEGMSYSEHHKNFPKGITIFFNSPFQIISWDIVPNWSGYHLTISQDFLASSYHFDTLLEDFPFLKMDESIPFEINPDDSPIILAIYDKIKGEYESNNDDKFNLIQVYVLELLNHIKRLFYKNVDIKKVEEQIQSSDLKLLSQFENLLQKGFCPETKLGAFDNLHSPSYYANLLNIHPNHLSAVIKSITGKTALNYIHNFIVQRAKTALAQTNTSVKEIAYNLHFDSPGNFSSFFKKNIGMTPLSYRKNH</sequence>
<dbReference type="PANTHER" id="PTHR43280:SF32">
    <property type="entry name" value="TRANSCRIPTIONAL REGULATORY PROTEIN"/>
    <property type="match status" value="1"/>
</dbReference>
<name>A0A2V4A3S5_9BACT</name>
<dbReference type="Proteomes" id="UP000248079">
    <property type="component" value="Unassembled WGS sequence"/>
</dbReference>
<dbReference type="PROSITE" id="PS01124">
    <property type="entry name" value="HTH_ARAC_FAMILY_2"/>
    <property type="match status" value="1"/>
</dbReference>
<dbReference type="SMART" id="SM00342">
    <property type="entry name" value="HTH_ARAC"/>
    <property type="match status" value="1"/>
</dbReference>
<evidence type="ECO:0000256" key="3">
    <source>
        <dbReference type="ARBA" id="ARBA00023163"/>
    </source>
</evidence>
<keyword evidence="1" id="KW-0805">Transcription regulation</keyword>
<protein>
    <submittedName>
        <fullName evidence="5">AraC family transcriptional regulator</fullName>
    </submittedName>
</protein>
<comment type="caution">
    <text evidence="5">The sequence shown here is derived from an EMBL/GenBank/DDBJ whole genome shotgun (WGS) entry which is preliminary data.</text>
</comment>
<dbReference type="InterPro" id="IPR018060">
    <property type="entry name" value="HTH_AraC"/>
</dbReference>